<dbReference type="GO" id="GO:0005829">
    <property type="term" value="C:cytosol"/>
    <property type="evidence" value="ECO:0007669"/>
    <property type="project" value="TreeGrafter"/>
</dbReference>
<dbReference type="InterPro" id="IPR036388">
    <property type="entry name" value="WH-like_DNA-bd_sf"/>
</dbReference>
<dbReference type="GO" id="GO:0003677">
    <property type="term" value="F:DNA binding"/>
    <property type="evidence" value="ECO:0007669"/>
    <property type="project" value="UniProtKB-KW"/>
</dbReference>
<dbReference type="Proteomes" id="UP000242205">
    <property type="component" value="Chromosome"/>
</dbReference>
<accession>A0A2I6S383</accession>
<sequence length="155" mass="17486">MQLNRFTDYGLRVLMYLHGCDADELVTIESIARRFEIPQNHLNKVVQRMVRVGWVHSRPGRHGGIRLADRETSLRLGDVLRELEGHPSLVNCTEPPCPLRGGCRLKQALDGGRDAFYADMNRHTLADLVHPPTHDLIAALRRAEPDGAPAVRRRA</sequence>
<proteinExistence type="predicted"/>
<dbReference type="InterPro" id="IPR036390">
    <property type="entry name" value="WH_DNA-bd_sf"/>
</dbReference>
<keyword evidence="1" id="KW-0238">DNA-binding</keyword>
<evidence type="ECO:0000256" key="1">
    <source>
        <dbReference type="ARBA" id="ARBA00023125"/>
    </source>
</evidence>
<evidence type="ECO:0000313" key="3">
    <source>
        <dbReference type="Proteomes" id="UP000242205"/>
    </source>
</evidence>
<dbReference type="InterPro" id="IPR000944">
    <property type="entry name" value="Tscrpt_reg_Rrf2"/>
</dbReference>
<dbReference type="PANTHER" id="PTHR33221:SF4">
    <property type="entry name" value="HTH-TYPE TRANSCRIPTIONAL REPRESSOR NSRR"/>
    <property type="match status" value="1"/>
</dbReference>
<dbReference type="NCBIfam" id="TIGR00738">
    <property type="entry name" value="rrf2_super"/>
    <property type="match status" value="1"/>
</dbReference>
<dbReference type="Pfam" id="PF02082">
    <property type="entry name" value="Rrf2"/>
    <property type="match status" value="1"/>
</dbReference>
<reference evidence="2 3" key="1">
    <citation type="submission" date="2018-01" db="EMBL/GenBank/DDBJ databases">
        <authorList>
            <person name="Fu G.-Y."/>
        </authorList>
    </citation>
    <scope>NUCLEOTIDE SEQUENCE [LARGE SCALE GENOMIC DNA]</scope>
    <source>
        <strain evidence="2 3">SY39</strain>
    </source>
</reference>
<dbReference type="Gene3D" id="1.10.10.10">
    <property type="entry name" value="Winged helix-like DNA-binding domain superfamily/Winged helix DNA-binding domain"/>
    <property type="match status" value="1"/>
</dbReference>
<organism evidence="2 3">
    <name type="scientific">Pseudazoarcus pumilus</name>
    <dbReference type="NCBI Taxonomy" id="2067960"/>
    <lineage>
        <taxon>Bacteria</taxon>
        <taxon>Pseudomonadati</taxon>
        <taxon>Pseudomonadota</taxon>
        <taxon>Betaproteobacteria</taxon>
        <taxon>Rhodocyclales</taxon>
        <taxon>Zoogloeaceae</taxon>
        <taxon>Pseudazoarcus</taxon>
    </lineage>
</organism>
<dbReference type="PANTHER" id="PTHR33221">
    <property type="entry name" value="WINGED HELIX-TURN-HELIX TRANSCRIPTIONAL REGULATOR, RRF2 FAMILY"/>
    <property type="match status" value="1"/>
</dbReference>
<dbReference type="GO" id="GO:0003700">
    <property type="term" value="F:DNA-binding transcription factor activity"/>
    <property type="evidence" value="ECO:0007669"/>
    <property type="project" value="TreeGrafter"/>
</dbReference>
<dbReference type="AlphaFoldDB" id="A0A2I6S383"/>
<keyword evidence="3" id="KW-1185">Reference proteome</keyword>
<gene>
    <name evidence="2" type="ORF">C0099_01445</name>
</gene>
<dbReference type="PROSITE" id="PS51197">
    <property type="entry name" value="HTH_RRF2_2"/>
    <property type="match status" value="1"/>
</dbReference>
<dbReference type="OrthoDB" id="9795923at2"/>
<dbReference type="EMBL" id="CP025682">
    <property type="protein sequence ID" value="AUN93713.1"/>
    <property type="molecule type" value="Genomic_DNA"/>
</dbReference>
<protein>
    <submittedName>
        <fullName evidence="2">BadM/Rrf2 family transcriptional regulator</fullName>
    </submittedName>
</protein>
<evidence type="ECO:0000313" key="2">
    <source>
        <dbReference type="EMBL" id="AUN93713.1"/>
    </source>
</evidence>
<dbReference type="KEGG" id="atw:C0099_01445"/>
<dbReference type="SUPFAM" id="SSF46785">
    <property type="entry name" value="Winged helix' DNA-binding domain"/>
    <property type="match status" value="1"/>
</dbReference>
<dbReference type="RefSeq" id="WP_102245787.1">
    <property type="nucleotide sequence ID" value="NZ_CP025682.1"/>
</dbReference>
<name>A0A2I6S383_9RHOO</name>